<dbReference type="AlphaFoldDB" id="A0A5N0TIH3"/>
<keyword evidence="1" id="KW-0732">Signal</keyword>
<dbReference type="Pfam" id="PF02563">
    <property type="entry name" value="Poly_export"/>
    <property type="match status" value="1"/>
</dbReference>
<sequence length="176" mass="19335">MIVFLLFSSLAPAATVETADGPVDENYRLGPGDSLEVNVFNQAELSGEYTLDGSGRFSMHLIGQVDANGMTASDLEVELVSRLKPDYLVNPRVSVSVLSYRPFYIIGEVGQPSAYPFVDGMTYLNAIAIAGGYTYRAKKDIVYVTRAGDPDEEELRLGVNERVQPGDIIRVDERMF</sequence>
<evidence type="ECO:0000313" key="5">
    <source>
        <dbReference type="Proteomes" id="UP000325372"/>
    </source>
</evidence>
<evidence type="ECO:0000259" key="3">
    <source>
        <dbReference type="Pfam" id="PF10531"/>
    </source>
</evidence>
<dbReference type="InterPro" id="IPR019554">
    <property type="entry name" value="Soluble_ligand-bd"/>
</dbReference>
<protein>
    <submittedName>
        <fullName evidence="4">Polysaccharide export protein</fullName>
    </submittedName>
</protein>
<feature type="domain" description="Soluble ligand binding" evidence="3">
    <location>
        <begin position="103"/>
        <end position="150"/>
    </location>
</feature>
<accession>A0A5N0TIH3</accession>
<evidence type="ECO:0000256" key="1">
    <source>
        <dbReference type="ARBA" id="ARBA00022729"/>
    </source>
</evidence>
<evidence type="ECO:0000259" key="2">
    <source>
        <dbReference type="Pfam" id="PF02563"/>
    </source>
</evidence>
<dbReference type="PANTHER" id="PTHR33619:SF3">
    <property type="entry name" value="POLYSACCHARIDE EXPORT PROTEIN GFCE-RELATED"/>
    <property type="match status" value="1"/>
</dbReference>
<dbReference type="Gene3D" id="3.10.560.10">
    <property type="entry name" value="Outer membrane lipoprotein wza domain like"/>
    <property type="match status" value="1"/>
</dbReference>
<dbReference type="InterPro" id="IPR003715">
    <property type="entry name" value="Poly_export_N"/>
</dbReference>
<keyword evidence="5" id="KW-1185">Reference proteome</keyword>
<dbReference type="InterPro" id="IPR049712">
    <property type="entry name" value="Poly_export"/>
</dbReference>
<dbReference type="Proteomes" id="UP000325372">
    <property type="component" value="Unassembled WGS sequence"/>
</dbReference>
<dbReference type="EMBL" id="VYXP01000002">
    <property type="protein sequence ID" value="KAA9133079.1"/>
    <property type="molecule type" value="Genomic_DNA"/>
</dbReference>
<feature type="domain" description="Polysaccharide export protein N-terminal" evidence="2">
    <location>
        <begin position="22"/>
        <end position="97"/>
    </location>
</feature>
<organism evidence="4 5">
    <name type="scientific">Marinihelvus fidelis</name>
    <dbReference type="NCBI Taxonomy" id="2613842"/>
    <lineage>
        <taxon>Bacteria</taxon>
        <taxon>Pseudomonadati</taxon>
        <taxon>Pseudomonadota</taxon>
        <taxon>Gammaproteobacteria</taxon>
        <taxon>Chromatiales</taxon>
        <taxon>Wenzhouxiangellaceae</taxon>
        <taxon>Marinihelvus</taxon>
    </lineage>
</organism>
<proteinExistence type="predicted"/>
<dbReference type="PANTHER" id="PTHR33619">
    <property type="entry name" value="POLYSACCHARIDE EXPORT PROTEIN GFCE-RELATED"/>
    <property type="match status" value="1"/>
</dbReference>
<comment type="caution">
    <text evidence="4">The sequence shown here is derived from an EMBL/GenBank/DDBJ whole genome shotgun (WGS) entry which is preliminary data.</text>
</comment>
<dbReference type="GO" id="GO:0015159">
    <property type="term" value="F:polysaccharide transmembrane transporter activity"/>
    <property type="evidence" value="ECO:0007669"/>
    <property type="project" value="InterPro"/>
</dbReference>
<evidence type="ECO:0000313" key="4">
    <source>
        <dbReference type="EMBL" id="KAA9133079.1"/>
    </source>
</evidence>
<dbReference type="Pfam" id="PF10531">
    <property type="entry name" value="SLBB"/>
    <property type="match status" value="1"/>
</dbReference>
<name>A0A5N0TIH3_9GAMM</name>
<reference evidence="4 5" key="1">
    <citation type="submission" date="2019-09" db="EMBL/GenBank/DDBJ databases">
        <title>Wenzhouxiangella sp. Genome sequencing and assembly.</title>
        <authorList>
            <person name="Zhang R."/>
        </authorList>
    </citation>
    <scope>NUCLEOTIDE SEQUENCE [LARGE SCALE GENOMIC DNA]</scope>
    <source>
        <strain evidence="4 5">W260</strain>
    </source>
</reference>
<gene>
    <name evidence="4" type="ORF">F3N42_01575</name>
</gene>